<dbReference type="InterPro" id="IPR057980">
    <property type="entry name" value="TPR_INTS8"/>
</dbReference>
<evidence type="ECO:0000313" key="8">
    <source>
        <dbReference type="Proteomes" id="UP001516400"/>
    </source>
</evidence>
<dbReference type="GO" id="GO:0005634">
    <property type="term" value="C:nucleus"/>
    <property type="evidence" value="ECO:0007669"/>
    <property type="project" value="UniProtKB-SubCell"/>
</dbReference>
<comment type="caution">
    <text evidence="7">The sequence shown here is derived from an EMBL/GenBank/DDBJ whole genome shotgun (WGS) entry which is preliminary data.</text>
</comment>
<protein>
    <recommendedName>
        <fullName evidence="6">INTS8 TPR repeats domain-containing protein</fullName>
    </recommendedName>
</protein>
<comment type="similarity">
    <text evidence="3">Belongs to the Integrator subunit 8 family.</text>
</comment>
<accession>A0ABD2PA40</accession>
<evidence type="ECO:0000256" key="3">
    <source>
        <dbReference type="ARBA" id="ARBA00007147"/>
    </source>
</evidence>
<evidence type="ECO:0000259" key="6">
    <source>
        <dbReference type="Pfam" id="PF25756"/>
    </source>
</evidence>
<dbReference type="GO" id="GO:0005694">
    <property type="term" value="C:chromosome"/>
    <property type="evidence" value="ECO:0007669"/>
    <property type="project" value="UniProtKB-SubCell"/>
</dbReference>
<organism evidence="7 8">
    <name type="scientific">Cryptolaemus montrouzieri</name>
    <dbReference type="NCBI Taxonomy" id="559131"/>
    <lineage>
        <taxon>Eukaryota</taxon>
        <taxon>Metazoa</taxon>
        <taxon>Ecdysozoa</taxon>
        <taxon>Arthropoda</taxon>
        <taxon>Hexapoda</taxon>
        <taxon>Insecta</taxon>
        <taxon>Pterygota</taxon>
        <taxon>Neoptera</taxon>
        <taxon>Endopterygota</taxon>
        <taxon>Coleoptera</taxon>
        <taxon>Polyphaga</taxon>
        <taxon>Cucujiformia</taxon>
        <taxon>Coccinelloidea</taxon>
        <taxon>Coccinellidae</taxon>
        <taxon>Scymninae</taxon>
        <taxon>Scymnini</taxon>
        <taxon>Cryptolaemus</taxon>
    </lineage>
</organism>
<sequence>MSSGSFYVVKDLLPQVKALNLVRCILDKKPAHQYSTSFYKNCEILIWAILSTWKNFTEEDKRLIKQFLIELVIKEEMPMLLSQIQSTPSLSEMFDSADINYMKRFDTELEIPASLELDNTDLILFDFNKRRKPKCELKQLEQKLIATYDPKVVREVLMVISQNSLGISVWGMNPLWELPIPLQSVLQSLSRGFLQDFAYVMLAKSKEQMLATNYNLSLRFIQTLEEELKISSGSNIAKLSQMIKWEILLIQIVQVLNEWPKNSIDKNALANACENCLQNSETILPRTEIAEHCVICLLNLGKWEFLVNFDKRRSSLEIASAIACTCQEWVRNKMKEEQEQRRGLESKKIPPFQLPKVLWDIVLPIFGLSSHQKRGNQGSVYQDSQLMNLKTNIMSLFSNMRDPTCLSVVISMLTRFYNILRDLSKADQQISVEGVDWWPAILNNSQSYNTKAVCELLSLITLQALQFYPNNTVWLRLMGDINLVKDHYQAALKFYLQSLLIQTDYFNLPVGYDDDLFLRIIQCCTSLNCFTQAAVLYQFLEKPNYKQAFYYLRDCKMGNDAVDAYYHCFWDVNILEYLIHLHNQRGEFQRRKCAIQVMGLLEINSSNNVEIQREASNLRKATFLRALCKQYVF</sequence>
<evidence type="ECO:0000256" key="4">
    <source>
        <dbReference type="ARBA" id="ARBA00022454"/>
    </source>
</evidence>
<dbReference type="PANTHER" id="PTHR13350">
    <property type="entry name" value="INTEGRATOR COMPLEX SUBUNIT 8"/>
    <property type="match status" value="1"/>
</dbReference>
<dbReference type="Proteomes" id="UP001516400">
    <property type="component" value="Unassembled WGS sequence"/>
</dbReference>
<dbReference type="Pfam" id="PF25756">
    <property type="entry name" value="TPR_INTS8"/>
    <property type="match status" value="1"/>
</dbReference>
<name>A0ABD2PA40_9CUCU</name>
<dbReference type="EMBL" id="JABFTP020000185">
    <property type="protein sequence ID" value="KAL3287788.1"/>
    <property type="molecule type" value="Genomic_DNA"/>
</dbReference>
<evidence type="ECO:0000256" key="2">
    <source>
        <dbReference type="ARBA" id="ARBA00004286"/>
    </source>
</evidence>
<keyword evidence="8" id="KW-1185">Reference proteome</keyword>
<comment type="subcellular location">
    <subcellularLocation>
        <location evidence="2">Chromosome</location>
    </subcellularLocation>
    <subcellularLocation>
        <location evidence="1">Nucleus</location>
    </subcellularLocation>
</comment>
<evidence type="ECO:0000313" key="7">
    <source>
        <dbReference type="EMBL" id="KAL3287788.1"/>
    </source>
</evidence>
<gene>
    <name evidence="7" type="ORF">HHI36_002251</name>
</gene>
<evidence type="ECO:0000256" key="5">
    <source>
        <dbReference type="ARBA" id="ARBA00023242"/>
    </source>
</evidence>
<keyword evidence="5" id="KW-0539">Nucleus</keyword>
<keyword evidence="4" id="KW-0158">Chromosome</keyword>
<dbReference type="AlphaFoldDB" id="A0ABD2PA40"/>
<dbReference type="InterPro" id="IPR038751">
    <property type="entry name" value="INTS8"/>
</dbReference>
<reference evidence="7 8" key="1">
    <citation type="journal article" date="2021" name="BMC Biol.">
        <title>Horizontally acquired antibacterial genes associated with adaptive radiation of ladybird beetles.</title>
        <authorList>
            <person name="Li H.S."/>
            <person name="Tang X.F."/>
            <person name="Huang Y.H."/>
            <person name="Xu Z.Y."/>
            <person name="Chen M.L."/>
            <person name="Du X.Y."/>
            <person name="Qiu B.Y."/>
            <person name="Chen P.T."/>
            <person name="Zhang W."/>
            <person name="Slipinski A."/>
            <person name="Escalona H.E."/>
            <person name="Waterhouse R.M."/>
            <person name="Zwick A."/>
            <person name="Pang H."/>
        </authorList>
    </citation>
    <scope>NUCLEOTIDE SEQUENCE [LARGE SCALE GENOMIC DNA]</scope>
    <source>
        <strain evidence="7">SYSU2018</strain>
    </source>
</reference>
<evidence type="ECO:0000256" key="1">
    <source>
        <dbReference type="ARBA" id="ARBA00004123"/>
    </source>
</evidence>
<dbReference type="PANTHER" id="PTHR13350:SF1">
    <property type="entry name" value="INTEGRATOR COMPLEX SUBUNIT 8"/>
    <property type="match status" value="1"/>
</dbReference>
<proteinExistence type="inferred from homology"/>
<feature type="domain" description="INTS8 TPR repeats" evidence="6">
    <location>
        <begin position="135"/>
        <end position="631"/>
    </location>
</feature>